<gene>
    <name evidence="1" type="ORF">OSB1V03_LOCUS7657</name>
</gene>
<name>A0A7R9KQG9_9ACAR</name>
<organism evidence="1">
    <name type="scientific">Medioppia subpectinata</name>
    <dbReference type="NCBI Taxonomy" id="1979941"/>
    <lineage>
        <taxon>Eukaryota</taxon>
        <taxon>Metazoa</taxon>
        <taxon>Ecdysozoa</taxon>
        <taxon>Arthropoda</taxon>
        <taxon>Chelicerata</taxon>
        <taxon>Arachnida</taxon>
        <taxon>Acari</taxon>
        <taxon>Acariformes</taxon>
        <taxon>Sarcoptiformes</taxon>
        <taxon>Oribatida</taxon>
        <taxon>Brachypylina</taxon>
        <taxon>Oppioidea</taxon>
        <taxon>Oppiidae</taxon>
        <taxon>Medioppia</taxon>
    </lineage>
</organism>
<dbReference type="EMBL" id="OC859121">
    <property type="protein sequence ID" value="CAD7627227.1"/>
    <property type="molecule type" value="Genomic_DNA"/>
</dbReference>
<dbReference type="Proteomes" id="UP000759131">
    <property type="component" value="Unassembled WGS sequence"/>
</dbReference>
<dbReference type="EMBL" id="CAJPIZ010004546">
    <property type="protein sequence ID" value="CAG2107657.1"/>
    <property type="molecule type" value="Genomic_DNA"/>
</dbReference>
<reference evidence="1" key="1">
    <citation type="submission" date="2020-11" db="EMBL/GenBank/DDBJ databases">
        <authorList>
            <person name="Tran Van P."/>
        </authorList>
    </citation>
    <scope>NUCLEOTIDE SEQUENCE</scope>
</reference>
<sequence length="198" mass="23366">MGATASKKYRRYRRLLTRAWTATAPQTIRPGDIIKIKLQDTDGDWANHWALCDHIDQFGHVYCYHVVTDDRDLDKNVTRRALVRYETLERIIYSKGHHSSAEPARYRVANQRRLARKVLWTVGRQVPEWQDLAADLEPLPGQYVDYHWKTRNEEHYCTHWRYAIGWSTDIYTDHQIVDKTIDQMAILTRRTTAKEVAG</sequence>
<dbReference type="AlphaFoldDB" id="A0A7R9KQG9"/>
<proteinExistence type="predicted"/>
<dbReference type="Gene3D" id="3.90.1720.10">
    <property type="entry name" value="endopeptidase domain like (from Nostoc punctiforme)"/>
    <property type="match status" value="1"/>
</dbReference>
<evidence type="ECO:0000313" key="2">
    <source>
        <dbReference type="Proteomes" id="UP000759131"/>
    </source>
</evidence>
<keyword evidence="2" id="KW-1185">Reference proteome</keyword>
<accession>A0A7R9KQG9</accession>
<protein>
    <submittedName>
        <fullName evidence="1">Uncharacterized protein</fullName>
    </submittedName>
</protein>
<dbReference type="OrthoDB" id="6502854at2759"/>
<evidence type="ECO:0000313" key="1">
    <source>
        <dbReference type="EMBL" id="CAD7627227.1"/>
    </source>
</evidence>